<feature type="domain" description="CCHC-type" evidence="2">
    <location>
        <begin position="36"/>
        <end position="52"/>
    </location>
</feature>
<feature type="domain" description="CCHC-type" evidence="2">
    <location>
        <begin position="17"/>
        <end position="33"/>
    </location>
</feature>
<dbReference type="InterPro" id="IPR036875">
    <property type="entry name" value="Znf_CCHC_sf"/>
</dbReference>
<evidence type="ECO:0000259" key="2">
    <source>
        <dbReference type="SMART" id="SM00343"/>
    </source>
</evidence>
<reference evidence="3" key="2">
    <citation type="journal article" date="2022" name="Hortic Res">
        <title>The genome of Dioscorea zingiberensis sheds light on the biosynthesis, origin and evolution of the medicinally important diosgenin saponins.</title>
        <authorList>
            <person name="Li Y."/>
            <person name="Tan C."/>
            <person name="Li Z."/>
            <person name="Guo J."/>
            <person name="Li S."/>
            <person name="Chen X."/>
            <person name="Wang C."/>
            <person name="Dai X."/>
            <person name="Yang H."/>
            <person name="Song W."/>
            <person name="Hou L."/>
            <person name="Xu J."/>
            <person name="Tong Z."/>
            <person name="Xu A."/>
            <person name="Yuan X."/>
            <person name="Wang W."/>
            <person name="Yang Q."/>
            <person name="Chen L."/>
            <person name="Sun Z."/>
            <person name="Wang K."/>
            <person name="Pan B."/>
            <person name="Chen J."/>
            <person name="Bao Y."/>
            <person name="Liu F."/>
            <person name="Qi X."/>
            <person name="Gang D.R."/>
            <person name="Wen J."/>
            <person name="Li J."/>
        </authorList>
    </citation>
    <scope>NUCLEOTIDE SEQUENCE</scope>
    <source>
        <strain evidence="3">Dzin_1.0</strain>
    </source>
</reference>
<proteinExistence type="predicted"/>
<gene>
    <name evidence="3" type="ORF">J5N97_020420</name>
</gene>
<dbReference type="AlphaFoldDB" id="A0A9D5CFU0"/>
<dbReference type="GO" id="GO:0008270">
    <property type="term" value="F:zinc ion binding"/>
    <property type="evidence" value="ECO:0007669"/>
    <property type="project" value="InterPro"/>
</dbReference>
<keyword evidence="4" id="KW-1185">Reference proteome</keyword>
<dbReference type="Gene3D" id="4.10.60.10">
    <property type="entry name" value="Zinc finger, CCHC-type"/>
    <property type="match status" value="1"/>
</dbReference>
<dbReference type="GO" id="GO:0003676">
    <property type="term" value="F:nucleic acid binding"/>
    <property type="evidence" value="ECO:0007669"/>
    <property type="project" value="InterPro"/>
</dbReference>
<evidence type="ECO:0000256" key="1">
    <source>
        <dbReference type="SAM" id="MobiDB-lite"/>
    </source>
</evidence>
<protein>
    <recommendedName>
        <fullName evidence="2">CCHC-type domain-containing protein</fullName>
    </recommendedName>
</protein>
<dbReference type="OrthoDB" id="8026949at2759"/>
<sequence>MRRSPPTIQTPAGPIQVCGQCLKLGHRADGCRWEIVCRQCNGIGHRAHQCRNPRATVRHLMPVNLPRRQEEPEGHAPLKMPENPKKRTRPSPTPEQQGKREVKYNIQHISVPMTNKMMKGKEKLRSLSIATLTKVRKGLVNAAAVTGSLTEALKGCTSKVNLSWEAKPLLDGRYLVACPLAKTARKLEWGGVIHLPKFSLRFEQCTTDM</sequence>
<feature type="compositionally biased region" description="Basic and acidic residues" evidence="1">
    <location>
        <begin position="67"/>
        <end position="76"/>
    </location>
</feature>
<organism evidence="3 4">
    <name type="scientific">Dioscorea zingiberensis</name>
    <dbReference type="NCBI Taxonomy" id="325984"/>
    <lineage>
        <taxon>Eukaryota</taxon>
        <taxon>Viridiplantae</taxon>
        <taxon>Streptophyta</taxon>
        <taxon>Embryophyta</taxon>
        <taxon>Tracheophyta</taxon>
        <taxon>Spermatophyta</taxon>
        <taxon>Magnoliopsida</taxon>
        <taxon>Liliopsida</taxon>
        <taxon>Dioscoreales</taxon>
        <taxon>Dioscoreaceae</taxon>
        <taxon>Dioscorea</taxon>
    </lineage>
</organism>
<dbReference type="SUPFAM" id="SSF57756">
    <property type="entry name" value="Retrovirus zinc finger-like domains"/>
    <property type="match status" value="1"/>
</dbReference>
<name>A0A9D5CFU0_9LILI</name>
<dbReference type="EMBL" id="JAGGNH010000005">
    <property type="protein sequence ID" value="KAJ0972461.1"/>
    <property type="molecule type" value="Genomic_DNA"/>
</dbReference>
<feature type="region of interest" description="Disordered" evidence="1">
    <location>
        <begin position="66"/>
        <end position="102"/>
    </location>
</feature>
<comment type="caution">
    <text evidence="3">The sequence shown here is derived from an EMBL/GenBank/DDBJ whole genome shotgun (WGS) entry which is preliminary data.</text>
</comment>
<dbReference type="InterPro" id="IPR001878">
    <property type="entry name" value="Znf_CCHC"/>
</dbReference>
<evidence type="ECO:0000313" key="3">
    <source>
        <dbReference type="EMBL" id="KAJ0972461.1"/>
    </source>
</evidence>
<dbReference type="Proteomes" id="UP001085076">
    <property type="component" value="Miscellaneous, Linkage group lg05"/>
</dbReference>
<evidence type="ECO:0000313" key="4">
    <source>
        <dbReference type="Proteomes" id="UP001085076"/>
    </source>
</evidence>
<dbReference type="SMART" id="SM00343">
    <property type="entry name" value="ZnF_C2HC"/>
    <property type="match status" value="2"/>
</dbReference>
<reference evidence="3" key="1">
    <citation type="submission" date="2021-03" db="EMBL/GenBank/DDBJ databases">
        <authorList>
            <person name="Li Z."/>
            <person name="Yang C."/>
        </authorList>
    </citation>
    <scope>NUCLEOTIDE SEQUENCE</scope>
    <source>
        <strain evidence="3">Dzin_1.0</strain>
        <tissue evidence="3">Leaf</tissue>
    </source>
</reference>
<accession>A0A9D5CFU0</accession>